<keyword evidence="7" id="KW-1185">Reference proteome</keyword>
<dbReference type="Pfam" id="PF01551">
    <property type="entry name" value="Peptidase_M23"/>
    <property type="match status" value="1"/>
</dbReference>
<protein>
    <recommendedName>
        <fullName evidence="4">Murein hydrolase activator NlpD</fullName>
    </recommendedName>
</protein>
<proteinExistence type="inferred from homology"/>
<evidence type="ECO:0000313" key="6">
    <source>
        <dbReference type="EMBL" id="AGC03455.1"/>
    </source>
</evidence>
<comment type="function">
    <text evidence="2">Activator of the cell wall hydrolase AmiC. Required for septal murein cleavage and daughter cell separation during cell division.</text>
</comment>
<evidence type="ECO:0000256" key="3">
    <source>
        <dbReference type="ARBA" id="ARBA00038420"/>
    </source>
</evidence>
<dbReference type="InterPro" id="IPR018392">
    <property type="entry name" value="LysM"/>
</dbReference>
<dbReference type="CDD" id="cd00118">
    <property type="entry name" value="LysM"/>
    <property type="match status" value="1"/>
</dbReference>
<name>A0ABN4AXS7_9ENTR</name>
<dbReference type="PANTHER" id="PTHR21666:SF263">
    <property type="entry name" value="MUREIN HYDROLASE ACTIVATOR NLPD"/>
    <property type="match status" value="1"/>
</dbReference>
<comment type="similarity">
    <text evidence="3">Belongs to the E.coli NlpD/Haemophilus LppB family.</text>
</comment>
<dbReference type="Proteomes" id="UP000011067">
    <property type="component" value="Chromosome"/>
</dbReference>
<evidence type="ECO:0000256" key="2">
    <source>
        <dbReference type="ARBA" id="ARBA00037728"/>
    </source>
</evidence>
<evidence type="ECO:0000313" key="7">
    <source>
        <dbReference type="Proteomes" id="UP000011067"/>
    </source>
</evidence>
<dbReference type="InterPro" id="IPR050570">
    <property type="entry name" value="Cell_wall_metabolism_enzyme"/>
</dbReference>
<dbReference type="SUPFAM" id="SSF51261">
    <property type="entry name" value="Duplicated hybrid motif"/>
    <property type="match status" value="1"/>
</dbReference>
<dbReference type="CDD" id="cd12797">
    <property type="entry name" value="M23_peptidase"/>
    <property type="match status" value="1"/>
</dbReference>
<dbReference type="InterPro" id="IPR036779">
    <property type="entry name" value="LysM_dom_sf"/>
</dbReference>
<feature type="domain" description="LysM" evidence="5">
    <location>
        <begin position="82"/>
        <end position="126"/>
    </location>
</feature>
<accession>A0ABN4AXS7</accession>
<dbReference type="EMBL" id="CP003903">
    <property type="protein sequence ID" value="AGC03455.1"/>
    <property type="molecule type" value="Genomic_DNA"/>
</dbReference>
<dbReference type="RefSeq" id="WP_015344461.1">
    <property type="nucleotide sequence ID" value="NC_020075.1"/>
</dbReference>
<evidence type="ECO:0000256" key="4">
    <source>
        <dbReference type="ARBA" id="ARBA00040670"/>
    </source>
</evidence>
<dbReference type="PROSITE" id="PS51782">
    <property type="entry name" value="LYSM"/>
    <property type="match status" value="1"/>
</dbReference>
<comment type="subcellular location">
    <subcellularLocation>
        <location evidence="1">Cell inner membrane</location>
        <topology evidence="1">Lipid-anchor</topology>
    </subcellularLocation>
</comment>
<dbReference type="InterPro" id="IPR011055">
    <property type="entry name" value="Dup_hybrid_motif"/>
</dbReference>
<sequence length="317" mass="36136">MLVDSSRSIIYIIVVLVSLEGCSGDNIHRYHNKCTSQSLNSDVITIYMPQDKKKNIRYPQIIPVAANIHKYNHTNYSSYHKSTYTVKSGDTLFYIAWITGNNCLNLAKINNIKNINVLKVDQVLIVRRNIMWLYFEKFLRKIFIPFDSGNNAFKKILFFVKKQLFYSSTYNNTYSNMDMSYNMVSSSTASDSATIKNWYWPTNGIIINTFSDSERGSKGIDISGALGQPILATANGKVVYIGNTLKGYGNLIIIKHDNNYLSAYAHNDMILVNEQQIVKMGDKIATMGNSGTNEVKLHFEIRYKGKSVDPLFYLQNR</sequence>
<evidence type="ECO:0000259" key="5">
    <source>
        <dbReference type="PROSITE" id="PS51782"/>
    </source>
</evidence>
<dbReference type="Gene3D" id="3.10.350.10">
    <property type="entry name" value="LysM domain"/>
    <property type="match status" value="1"/>
</dbReference>
<dbReference type="Gene3D" id="2.70.70.10">
    <property type="entry name" value="Glucose Permease (Domain IIA)"/>
    <property type="match status" value="1"/>
</dbReference>
<evidence type="ECO:0000256" key="1">
    <source>
        <dbReference type="ARBA" id="ARBA00004519"/>
    </source>
</evidence>
<dbReference type="InterPro" id="IPR016047">
    <property type="entry name" value="M23ase_b-sheet_dom"/>
</dbReference>
<keyword evidence="6" id="KW-0449">Lipoprotein</keyword>
<dbReference type="PANTHER" id="PTHR21666">
    <property type="entry name" value="PEPTIDASE-RELATED"/>
    <property type="match status" value="1"/>
</dbReference>
<gene>
    <name evidence="6" type="primary">nlpD</name>
    <name evidence="6" type="ORF">BCHRO640_174</name>
</gene>
<organism evidence="6 7">
    <name type="scientific">Candidatus Blochmanniella chromaiodes str. 640</name>
    <dbReference type="NCBI Taxonomy" id="1240471"/>
    <lineage>
        <taxon>Bacteria</taxon>
        <taxon>Pseudomonadati</taxon>
        <taxon>Pseudomonadota</taxon>
        <taxon>Gammaproteobacteria</taxon>
        <taxon>Enterobacterales</taxon>
        <taxon>Enterobacteriaceae</taxon>
        <taxon>ant endosymbionts</taxon>
        <taxon>Candidatus Blochmanniella</taxon>
    </lineage>
</organism>
<dbReference type="Pfam" id="PF01476">
    <property type="entry name" value="LysM"/>
    <property type="match status" value="1"/>
</dbReference>
<reference evidence="6 7" key="1">
    <citation type="journal article" date="2013" name="Genome Biol. Evol.">
        <title>Sequence context of indel mutations and their effect on protein evolution in a bacterial endosymbiont.</title>
        <authorList>
            <person name="Williams L.E."/>
            <person name="Wernegreen J.J."/>
        </authorList>
    </citation>
    <scope>NUCLEOTIDE SEQUENCE [LARGE SCALE GENOMIC DNA]</scope>
    <source>
        <strain evidence="6 7">640</strain>
    </source>
</reference>
<dbReference type="SMART" id="SM00257">
    <property type="entry name" value="LysM"/>
    <property type="match status" value="1"/>
</dbReference>